<dbReference type="AlphaFoldDB" id="A0A2G9QDG3"/>
<protein>
    <submittedName>
        <fullName evidence="2">Uncharacterized protein</fullName>
    </submittedName>
</protein>
<keyword evidence="3" id="KW-1185">Reference proteome</keyword>
<proteinExistence type="predicted"/>
<evidence type="ECO:0000313" key="3">
    <source>
        <dbReference type="Proteomes" id="UP000228934"/>
    </source>
</evidence>
<dbReference type="EMBL" id="KZ059701">
    <property type="protein sequence ID" value="PIO13652.1"/>
    <property type="molecule type" value="Genomic_DNA"/>
</dbReference>
<reference evidence="2" key="2">
    <citation type="submission" date="2017-08" db="EMBL/GenBank/DDBJ databases">
        <title>Assembly of the North American Bullfrog Genome.</title>
        <authorList>
            <person name="Warren R.L."/>
            <person name="Vandervalk B.P."/>
            <person name="Kucuk E."/>
            <person name="Birol I."/>
            <person name="Helbing C."/>
            <person name="Pandoh P."/>
            <person name="Behsaz B."/>
            <person name="Mohamadi H."/>
            <person name="Chu J."/>
            <person name="Jackman S."/>
            <person name="Hammond S.A."/>
            <person name="Veldhoen N."/>
            <person name="Kirk H."/>
            <person name="Zhao Y."/>
            <person name="Coope R."/>
            <person name="Pleasance S."/>
            <person name="Moore R."/>
            <person name="Holt R."/>
        </authorList>
    </citation>
    <scope>NUCLEOTIDE SEQUENCE</scope>
    <source>
        <strain evidence="2">Bruno</strain>
        <tissue evidence="2">Liver</tissue>
    </source>
</reference>
<gene>
    <name evidence="2" type="ORF">AB205_0188130</name>
</gene>
<dbReference type="EMBL" id="KZ059701">
    <property type="protein sequence ID" value="PIO13653.1"/>
    <property type="molecule type" value="Genomic_DNA"/>
</dbReference>
<sequence length="31" mass="3600">MEFLKKERTNYSLPLQTPLDAPLEPSTRLNP</sequence>
<accession>A0A2G9QDG3</accession>
<organism evidence="2 3">
    <name type="scientific">Aquarana catesbeiana</name>
    <name type="common">American bullfrog</name>
    <name type="synonym">Rana catesbeiana</name>
    <dbReference type="NCBI Taxonomy" id="8400"/>
    <lineage>
        <taxon>Eukaryota</taxon>
        <taxon>Metazoa</taxon>
        <taxon>Chordata</taxon>
        <taxon>Craniata</taxon>
        <taxon>Vertebrata</taxon>
        <taxon>Euteleostomi</taxon>
        <taxon>Amphibia</taxon>
        <taxon>Batrachia</taxon>
        <taxon>Anura</taxon>
        <taxon>Neobatrachia</taxon>
        <taxon>Ranoidea</taxon>
        <taxon>Ranidae</taxon>
        <taxon>Aquarana</taxon>
    </lineage>
</organism>
<evidence type="ECO:0000256" key="1">
    <source>
        <dbReference type="SAM" id="MobiDB-lite"/>
    </source>
</evidence>
<reference evidence="3" key="1">
    <citation type="journal article" date="2017" name="Nat. Commun.">
        <title>The North American bullfrog draft genome provides insight into hormonal regulation of long noncoding RNA.</title>
        <authorList>
            <person name="Hammond S.A."/>
            <person name="Warren R.L."/>
            <person name="Vandervalk B.P."/>
            <person name="Kucuk E."/>
            <person name="Khan H."/>
            <person name="Gibb E.A."/>
            <person name="Pandoh P."/>
            <person name="Kirk H."/>
            <person name="Zhao Y."/>
            <person name="Jones M."/>
            <person name="Mungall A.J."/>
            <person name="Coope R."/>
            <person name="Pleasance S."/>
            <person name="Moore R.A."/>
            <person name="Holt R.A."/>
            <person name="Round J.M."/>
            <person name="Ohora S."/>
            <person name="Walle B.V."/>
            <person name="Veldhoen N."/>
            <person name="Helbing C.C."/>
            <person name="Birol I."/>
        </authorList>
    </citation>
    <scope>NUCLEOTIDE SEQUENCE [LARGE SCALE GENOMIC DNA]</scope>
</reference>
<evidence type="ECO:0000313" key="2">
    <source>
        <dbReference type="EMBL" id="PIO13652.1"/>
    </source>
</evidence>
<dbReference type="Proteomes" id="UP000228934">
    <property type="component" value="Unassembled WGS sequence"/>
</dbReference>
<feature type="region of interest" description="Disordered" evidence="1">
    <location>
        <begin position="1"/>
        <end position="31"/>
    </location>
</feature>
<name>A0A2G9QDG3_AQUCT</name>